<dbReference type="OrthoDB" id="1706657at2759"/>
<evidence type="ECO:0000256" key="5">
    <source>
        <dbReference type="ARBA" id="ARBA00023146"/>
    </source>
</evidence>
<keyword evidence="5" id="KW-0030">Aminoacyl-tRNA synthetase</keyword>
<evidence type="ECO:0000256" key="1">
    <source>
        <dbReference type="ARBA" id="ARBA00022598"/>
    </source>
</evidence>
<dbReference type="Proteomes" id="UP000030750">
    <property type="component" value="Unassembled WGS sequence"/>
</dbReference>
<dbReference type="AlphaFoldDB" id="U6LCC5"/>
<dbReference type="InterPro" id="IPR009008">
    <property type="entry name" value="Val/Leu/Ile-tRNA-synth_edit"/>
</dbReference>
<evidence type="ECO:0000313" key="6">
    <source>
        <dbReference type="EMBL" id="CDJ46204.1"/>
    </source>
</evidence>
<keyword evidence="3" id="KW-0067">ATP-binding</keyword>
<evidence type="ECO:0000256" key="2">
    <source>
        <dbReference type="ARBA" id="ARBA00022741"/>
    </source>
</evidence>
<dbReference type="InterPro" id="IPR023586">
    <property type="entry name" value="Ile-tRNA-ligase_type2"/>
</dbReference>
<dbReference type="SUPFAM" id="SSF50677">
    <property type="entry name" value="ValRS/IleRS/LeuRS editing domain"/>
    <property type="match status" value="1"/>
</dbReference>
<keyword evidence="2" id="KW-0547">Nucleotide-binding</keyword>
<dbReference type="GO" id="GO:0002161">
    <property type="term" value="F:aminoacyl-tRNA deacylase activity"/>
    <property type="evidence" value="ECO:0007669"/>
    <property type="project" value="InterPro"/>
</dbReference>
<keyword evidence="7" id="KW-1185">Reference proteome</keyword>
<name>U6LCC5_9EIME</name>
<accession>U6LCC5</accession>
<dbReference type="VEuPathDB" id="ToxoDB:EBH_0064870"/>
<proteinExistence type="predicted"/>
<organism evidence="6 7">
    <name type="scientific">Eimeria brunetti</name>
    <dbReference type="NCBI Taxonomy" id="51314"/>
    <lineage>
        <taxon>Eukaryota</taxon>
        <taxon>Sar</taxon>
        <taxon>Alveolata</taxon>
        <taxon>Apicomplexa</taxon>
        <taxon>Conoidasida</taxon>
        <taxon>Coccidia</taxon>
        <taxon>Eucoccidiorida</taxon>
        <taxon>Eimeriorina</taxon>
        <taxon>Eimeriidae</taxon>
        <taxon>Eimeria</taxon>
    </lineage>
</organism>
<evidence type="ECO:0000256" key="3">
    <source>
        <dbReference type="ARBA" id="ARBA00022840"/>
    </source>
</evidence>
<dbReference type="Gene3D" id="3.90.740.10">
    <property type="entry name" value="Valyl/Leucyl/Isoleucyl-tRNA synthetase, editing domain"/>
    <property type="match status" value="1"/>
</dbReference>
<gene>
    <name evidence="6" type="ORF">EBH_0064870</name>
</gene>
<dbReference type="PANTHER" id="PTHR42780:SF1">
    <property type="entry name" value="ISOLEUCINE--TRNA LIGASE, CYTOPLASMIC"/>
    <property type="match status" value="1"/>
</dbReference>
<reference evidence="6" key="1">
    <citation type="submission" date="2013-10" db="EMBL/GenBank/DDBJ databases">
        <title>Genomic analysis of the causative agents of coccidiosis in chickens.</title>
        <authorList>
            <person name="Reid A.J."/>
            <person name="Blake D."/>
            <person name="Billington K."/>
            <person name="Browne H."/>
            <person name="Dunn M."/>
            <person name="Hung S."/>
            <person name="Kawahara F."/>
            <person name="Miranda-Saavedra D."/>
            <person name="Mourier T."/>
            <person name="Nagra H."/>
            <person name="Otto T.D."/>
            <person name="Rawlings N."/>
            <person name="Sanchez A."/>
            <person name="Sanders M."/>
            <person name="Subramaniam C."/>
            <person name="Tay Y."/>
            <person name="Dear P."/>
            <person name="Doerig C."/>
            <person name="Gruber A."/>
            <person name="Parkinson J."/>
            <person name="Shirley M."/>
            <person name="Wan K.L."/>
            <person name="Berriman M."/>
            <person name="Tomley F."/>
            <person name="Pain A."/>
        </authorList>
    </citation>
    <scope>NUCLEOTIDE SEQUENCE [LARGE SCALE GENOMIC DNA]</scope>
    <source>
        <strain evidence="6">Houghton</strain>
    </source>
</reference>
<dbReference type="GO" id="GO:0004822">
    <property type="term" value="F:isoleucine-tRNA ligase activity"/>
    <property type="evidence" value="ECO:0007669"/>
    <property type="project" value="InterPro"/>
</dbReference>
<evidence type="ECO:0000313" key="7">
    <source>
        <dbReference type="Proteomes" id="UP000030750"/>
    </source>
</evidence>
<reference evidence="6" key="2">
    <citation type="submission" date="2013-10" db="EMBL/GenBank/DDBJ databases">
        <authorList>
            <person name="Aslett M."/>
        </authorList>
    </citation>
    <scope>NUCLEOTIDE SEQUENCE [LARGE SCALE GENOMIC DNA]</scope>
    <source>
        <strain evidence="6">Houghton</strain>
    </source>
</reference>
<sequence length="79" mass="8901">MCKHMKLDAATDVEILEEFPGEKLRNLRYSPVYDCFKNSFPSAFRVCVDSFVTSDSGTGIVHCAPAFGEDDYRVCVENK</sequence>
<dbReference type="GO" id="GO:0005524">
    <property type="term" value="F:ATP binding"/>
    <property type="evidence" value="ECO:0007669"/>
    <property type="project" value="UniProtKB-KW"/>
</dbReference>
<dbReference type="EMBL" id="HG710322">
    <property type="protein sequence ID" value="CDJ46204.1"/>
    <property type="molecule type" value="Genomic_DNA"/>
</dbReference>
<dbReference type="GO" id="GO:0006428">
    <property type="term" value="P:isoleucyl-tRNA aminoacylation"/>
    <property type="evidence" value="ECO:0007669"/>
    <property type="project" value="TreeGrafter"/>
</dbReference>
<evidence type="ECO:0000256" key="4">
    <source>
        <dbReference type="ARBA" id="ARBA00022917"/>
    </source>
</evidence>
<dbReference type="PANTHER" id="PTHR42780">
    <property type="entry name" value="SOLEUCYL-TRNA SYNTHETASE"/>
    <property type="match status" value="1"/>
</dbReference>
<keyword evidence="1" id="KW-0436">Ligase</keyword>
<keyword evidence="4" id="KW-0648">Protein biosynthesis</keyword>
<protein>
    <submittedName>
        <fullName evidence="6">Uncharacterized protein</fullName>
    </submittedName>
</protein>